<dbReference type="InterPro" id="IPR020476">
    <property type="entry name" value="Nudix_hydrolase"/>
</dbReference>
<evidence type="ECO:0000259" key="6">
    <source>
        <dbReference type="PROSITE" id="PS51462"/>
    </source>
</evidence>
<evidence type="ECO:0000313" key="8">
    <source>
        <dbReference type="Proteomes" id="UP001499884"/>
    </source>
</evidence>
<evidence type="ECO:0000256" key="5">
    <source>
        <dbReference type="RuleBase" id="RU003476"/>
    </source>
</evidence>
<dbReference type="RefSeq" id="WP_345640796.1">
    <property type="nucleotide sequence ID" value="NZ_BAABEP010000002.1"/>
</dbReference>
<comment type="cofactor">
    <cofactor evidence="1">
        <name>Mg(2+)</name>
        <dbReference type="ChEBI" id="CHEBI:18420"/>
    </cofactor>
</comment>
<feature type="domain" description="Nudix hydrolase" evidence="6">
    <location>
        <begin position="7"/>
        <end position="138"/>
    </location>
</feature>
<evidence type="ECO:0000256" key="4">
    <source>
        <dbReference type="ARBA" id="ARBA00022842"/>
    </source>
</evidence>
<protein>
    <submittedName>
        <fullName evidence="7">NUDIX hydrolase</fullName>
    </submittedName>
</protein>
<accession>A0ABP7DZ84</accession>
<gene>
    <name evidence="7" type="ORF">GCM10023082_06570</name>
</gene>
<evidence type="ECO:0000256" key="2">
    <source>
        <dbReference type="ARBA" id="ARBA00005582"/>
    </source>
</evidence>
<name>A0ABP7DZ84_9ACTN</name>
<dbReference type="GO" id="GO:0016787">
    <property type="term" value="F:hydrolase activity"/>
    <property type="evidence" value="ECO:0007669"/>
    <property type="project" value="UniProtKB-KW"/>
</dbReference>
<dbReference type="InterPro" id="IPR000086">
    <property type="entry name" value="NUDIX_hydrolase_dom"/>
</dbReference>
<dbReference type="PRINTS" id="PR00502">
    <property type="entry name" value="NUDIXFAMILY"/>
</dbReference>
<dbReference type="PANTHER" id="PTHR43046:SF12">
    <property type="entry name" value="GDP-MANNOSE MANNOSYL HYDROLASE"/>
    <property type="match status" value="1"/>
</dbReference>
<comment type="caution">
    <text evidence="7">The sequence shown here is derived from an EMBL/GenBank/DDBJ whole genome shotgun (WGS) entry which is preliminary data.</text>
</comment>
<evidence type="ECO:0000313" key="7">
    <source>
        <dbReference type="EMBL" id="GAA3711451.1"/>
    </source>
</evidence>
<comment type="similarity">
    <text evidence="2 5">Belongs to the Nudix hydrolase family.</text>
</comment>
<reference evidence="8" key="1">
    <citation type="journal article" date="2019" name="Int. J. Syst. Evol. Microbiol.">
        <title>The Global Catalogue of Microorganisms (GCM) 10K type strain sequencing project: providing services to taxonomists for standard genome sequencing and annotation.</title>
        <authorList>
            <consortium name="The Broad Institute Genomics Platform"/>
            <consortium name="The Broad Institute Genome Sequencing Center for Infectious Disease"/>
            <person name="Wu L."/>
            <person name="Ma J."/>
        </authorList>
    </citation>
    <scope>NUCLEOTIDE SEQUENCE [LARGE SCALE GENOMIC DNA]</scope>
    <source>
        <strain evidence="8">JCM 30846</strain>
    </source>
</reference>
<proteinExistence type="inferred from homology"/>
<dbReference type="InterPro" id="IPR020084">
    <property type="entry name" value="NUDIX_hydrolase_CS"/>
</dbReference>
<evidence type="ECO:0000256" key="1">
    <source>
        <dbReference type="ARBA" id="ARBA00001946"/>
    </source>
</evidence>
<evidence type="ECO:0000256" key="3">
    <source>
        <dbReference type="ARBA" id="ARBA00022801"/>
    </source>
</evidence>
<sequence length="150" mass="16367">MSQSTDRPSVSAGAVICDEQGRVLIVDPVYKPYWNLPGGGVEAGENAKDACRREVLEELGLDLEIGRLLVHATVSVPGREPREYFVFDGGVLSAARQQAIRLQESELGAFRFSRPEDITDEEIPPSARRMWDAALAARAGTETIELAVTL</sequence>
<dbReference type="CDD" id="cd18876">
    <property type="entry name" value="NUDIX_Hydrolase"/>
    <property type="match status" value="1"/>
</dbReference>
<keyword evidence="3 5" id="KW-0378">Hydrolase</keyword>
<dbReference type="PANTHER" id="PTHR43046">
    <property type="entry name" value="GDP-MANNOSE MANNOSYL HYDROLASE"/>
    <property type="match status" value="1"/>
</dbReference>
<dbReference type="PROSITE" id="PS00893">
    <property type="entry name" value="NUDIX_BOX"/>
    <property type="match status" value="1"/>
</dbReference>
<keyword evidence="4" id="KW-0460">Magnesium</keyword>
<dbReference type="Pfam" id="PF00293">
    <property type="entry name" value="NUDIX"/>
    <property type="match status" value="1"/>
</dbReference>
<dbReference type="SUPFAM" id="SSF55811">
    <property type="entry name" value="Nudix"/>
    <property type="match status" value="1"/>
</dbReference>
<dbReference type="EMBL" id="BAABEP010000002">
    <property type="protein sequence ID" value="GAA3711451.1"/>
    <property type="molecule type" value="Genomic_DNA"/>
</dbReference>
<dbReference type="InterPro" id="IPR015797">
    <property type="entry name" value="NUDIX_hydrolase-like_dom_sf"/>
</dbReference>
<organism evidence="7 8">
    <name type="scientific">Streptomyces tremellae</name>
    <dbReference type="NCBI Taxonomy" id="1124239"/>
    <lineage>
        <taxon>Bacteria</taxon>
        <taxon>Bacillati</taxon>
        <taxon>Actinomycetota</taxon>
        <taxon>Actinomycetes</taxon>
        <taxon>Kitasatosporales</taxon>
        <taxon>Streptomycetaceae</taxon>
        <taxon>Streptomyces</taxon>
    </lineage>
</organism>
<dbReference type="PROSITE" id="PS51462">
    <property type="entry name" value="NUDIX"/>
    <property type="match status" value="1"/>
</dbReference>
<dbReference type="Gene3D" id="3.90.79.10">
    <property type="entry name" value="Nucleoside Triphosphate Pyrophosphohydrolase"/>
    <property type="match status" value="1"/>
</dbReference>
<keyword evidence="8" id="KW-1185">Reference proteome</keyword>
<dbReference type="Proteomes" id="UP001499884">
    <property type="component" value="Unassembled WGS sequence"/>
</dbReference>